<dbReference type="EMBL" id="JBAMIC010000007">
    <property type="protein sequence ID" value="KAK7106321.1"/>
    <property type="molecule type" value="Genomic_DNA"/>
</dbReference>
<evidence type="ECO:0000256" key="3">
    <source>
        <dbReference type="ARBA" id="ARBA00022989"/>
    </source>
</evidence>
<dbReference type="Proteomes" id="UP001374579">
    <property type="component" value="Unassembled WGS sequence"/>
</dbReference>
<evidence type="ECO:0000256" key="1">
    <source>
        <dbReference type="ARBA" id="ARBA00004141"/>
    </source>
</evidence>
<feature type="region of interest" description="Disordered" evidence="6">
    <location>
        <begin position="488"/>
        <end position="511"/>
    </location>
</feature>
<feature type="compositionally biased region" description="Low complexity" evidence="6">
    <location>
        <begin position="540"/>
        <end position="553"/>
    </location>
</feature>
<dbReference type="PANTHER" id="PTHR23252:SF24">
    <property type="entry name" value="TRANSMEMBRANE PROTEIN 145"/>
    <property type="match status" value="1"/>
</dbReference>
<evidence type="ECO:0000313" key="11">
    <source>
        <dbReference type="EMBL" id="KAK7106321.1"/>
    </source>
</evidence>
<evidence type="ECO:0000259" key="9">
    <source>
        <dbReference type="Pfam" id="PF10192"/>
    </source>
</evidence>
<dbReference type="InterPro" id="IPR047831">
    <property type="entry name" value="GPR180/TMEM145"/>
</dbReference>
<dbReference type="PANTHER" id="PTHR23252">
    <property type="entry name" value="INTIMAL THICKNESS RECEPTOR-RELATED"/>
    <property type="match status" value="1"/>
</dbReference>
<evidence type="ECO:0000256" key="6">
    <source>
        <dbReference type="SAM" id="MobiDB-lite"/>
    </source>
</evidence>
<feature type="transmembrane region" description="Helical" evidence="7">
    <location>
        <begin position="365"/>
        <end position="390"/>
    </location>
</feature>
<gene>
    <name evidence="11" type="ORF">V1264_017587</name>
</gene>
<feature type="domain" description="GPR180/TMEM145 transmembrane" evidence="9">
    <location>
        <begin position="195"/>
        <end position="415"/>
    </location>
</feature>
<accession>A0AAN9GFK1</accession>
<proteinExistence type="predicted"/>
<keyword evidence="4 7" id="KW-0472">Membrane</keyword>
<keyword evidence="2 7" id="KW-0812">Transmembrane</keyword>
<reference evidence="11 12" key="1">
    <citation type="submission" date="2024-02" db="EMBL/GenBank/DDBJ databases">
        <title>Chromosome-scale genome assembly of the rough periwinkle Littorina saxatilis.</title>
        <authorList>
            <person name="De Jode A."/>
            <person name="Faria R."/>
            <person name="Formenti G."/>
            <person name="Sims Y."/>
            <person name="Smith T.P."/>
            <person name="Tracey A."/>
            <person name="Wood J.M.D."/>
            <person name="Zagrodzka Z.B."/>
            <person name="Johannesson K."/>
            <person name="Butlin R.K."/>
            <person name="Leder E.H."/>
        </authorList>
    </citation>
    <scope>NUCLEOTIDE SEQUENCE [LARGE SCALE GENOMIC DNA]</scope>
    <source>
        <strain evidence="11">Snail1</strain>
        <tissue evidence="11">Muscle</tissue>
    </source>
</reference>
<keyword evidence="3 7" id="KW-1133">Transmembrane helix</keyword>
<comment type="caution">
    <text evidence="11">The sequence shown here is derived from an EMBL/GenBank/DDBJ whole genome shotgun (WGS) entry which is preliminary data.</text>
</comment>
<feature type="transmembrane region" description="Helical" evidence="7">
    <location>
        <begin position="265"/>
        <end position="283"/>
    </location>
</feature>
<dbReference type="InterPro" id="IPR019336">
    <property type="entry name" value="GPR180/TMEM145_TM"/>
</dbReference>
<evidence type="ECO:0000256" key="2">
    <source>
        <dbReference type="ARBA" id="ARBA00022692"/>
    </source>
</evidence>
<evidence type="ECO:0000256" key="8">
    <source>
        <dbReference type="SAM" id="SignalP"/>
    </source>
</evidence>
<feature type="signal peptide" evidence="8">
    <location>
        <begin position="1"/>
        <end position="22"/>
    </location>
</feature>
<feature type="transmembrane region" description="Helical" evidence="7">
    <location>
        <begin position="225"/>
        <end position="245"/>
    </location>
</feature>
<sequence>MILQKCLCVIGAIVFFADLTAARWVEETISTSDDWSFVTRFCFLSKQGALMYNFVYPVSYGTQEILLYYDEPGQWESVYKSGKNCSERRSMLSIFNNQIIALNTSNTVTSRYSGCSLTTVNGAQYYNCSGGRTFRSMRERWWYIAVARCDNAFSPSVSGLQLSYKLHMTNGEEGDLWHFEFSADEFYILAEDIAYLVIYLFMVIVSVVCAVVLKGRQLFHSTYKMYMVALSLWFIGLLFLCIAWGKYADSGWQEKPTEVTGRLLQAASNVIFILMLILLAKGYSITRGRLPHMSMVRVVTFFVFYIIVYITLFIWEGMFFDEGLVLYFYESPPGYGLVMMRLIGWLWFLYGIFFTLKHHSNKANFYFPFFVFYTLWFWAGPVVVLVAMFAMAKWSREKTVHAVEQFVGLCGHLFFLILTRPSAANTNFPYTVRTTQIGTMADPKEDESPQSNGSTYRMNGTYTSEETHVGTGPDLAALFVVQDARKSGFDENSNTGGLDNPGMPPSYSSIALPPLRAQAPQSTMPGPARGAALPPLRGVTLPPLSPLTPSAPLGDSSHHMGLPAVPPGLPMGPKPPAYDNMFMVKQP</sequence>
<feature type="domain" description="GPR180-like N-terminal" evidence="10">
    <location>
        <begin position="26"/>
        <end position="164"/>
    </location>
</feature>
<evidence type="ECO:0000259" key="10">
    <source>
        <dbReference type="Pfam" id="PF21892"/>
    </source>
</evidence>
<comment type="subcellular location">
    <subcellularLocation>
        <location evidence="1">Membrane</location>
        <topology evidence="1">Multi-pass membrane protein</topology>
    </subcellularLocation>
</comment>
<evidence type="ECO:0000256" key="5">
    <source>
        <dbReference type="ARBA" id="ARBA00023180"/>
    </source>
</evidence>
<keyword evidence="5" id="KW-0325">Glycoprotein</keyword>
<keyword evidence="12" id="KW-1185">Reference proteome</keyword>
<keyword evidence="8" id="KW-0732">Signal</keyword>
<organism evidence="11 12">
    <name type="scientific">Littorina saxatilis</name>
    <dbReference type="NCBI Taxonomy" id="31220"/>
    <lineage>
        <taxon>Eukaryota</taxon>
        <taxon>Metazoa</taxon>
        <taxon>Spiralia</taxon>
        <taxon>Lophotrochozoa</taxon>
        <taxon>Mollusca</taxon>
        <taxon>Gastropoda</taxon>
        <taxon>Caenogastropoda</taxon>
        <taxon>Littorinimorpha</taxon>
        <taxon>Littorinoidea</taxon>
        <taxon>Littorinidae</taxon>
        <taxon>Littorina</taxon>
    </lineage>
</organism>
<feature type="region of interest" description="Disordered" evidence="6">
    <location>
        <begin position="540"/>
        <end position="564"/>
    </location>
</feature>
<protein>
    <recommendedName>
        <fullName evidence="13">Intimal thickness related receptor IRP domain-containing protein</fullName>
    </recommendedName>
</protein>
<evidence type="ECO:0000256" key="7">
    <source>
        <dbReference type="SAM" id="Phobius"/>
    </source>
</evidence>
<evidence type="ECO:0000256" key="4">
    <source>
        <dbReference type="ARBA" id="ARBA00023136"/>
    </source>
</evidence>
<dbReference type="AlphaFoldDB" id="A0AAN9GFK1"/>
<feature type="transmembrane region" description="Helical" evidence="7">
    <location>
        <begin position="402"/>
        <end position="419"/>
    </location>
</feature>
<evidence type="ECO:0008006" key="13">
    <source>
        <dbReference type="Google" id="ProtNLM"/>
    </source>
</evidence>
<dbReference type="GO" id="GO:0019236">
    <property type="term" value="P:response to pheromone"/>
    <property type="evidence" value="ECO:0007669"/>
    <property type="project" value="InterPro"/>
</dbReference>
<dbReference type="GO" id="GO:0016020">
    <property type="term" value="C:membrane"/>
    <property type="evidence" value="ECO:0007669"/>
    <property type="project" value="UniProtKB-SubCell"/>
</dbReference>
<evidence type="ECO:0000313" key="12">
    <source>
        <dbReference type="Proteomes" id="UP001374579"/>
    </source>
</evidence>
<feature type="chain" id="PRO_5042974772" description="Intimal thickness related receptor IRP domain-containing protein" evidence="8">
    <location>
        <begin position="23"/>
        <end position="587"/>
    </location>
</feature>
<dbReference type="Pfam" id="PF21892">
    <property type="entry name" value="TMEM145_N"/>
    <property type="match status" value="1"/>
</dbReference>
<feature type="transmembrane region" description="Helical" evidence="7">
    <location>
        <begin position="295"/>
        <end position="315"/>
    </location>
</feature>
<feature type="transmembrane region" description="Helical" evidence="7">
    <location>
        <begin position="335"/>
        <end position="353"/>
    </location>
</feature>
<dbReference type="Pfam" id="PF10192">
    <property type="entry name" value="GPR180-TMEM145_TM"/>
    <property type="match status" value="1"/>
</dbReference>
<name>A0AAN9GFK1_9CAEN</name>
<dbReference type="GO" id="GO:0007186">
    <property type="term" value="P:G protein-coupled receptor signaling pathway"/>
    <property type="evidence" value="ECO:0007669"/>
    <property type="project" value="InterPro"/>
</dbReference>
<dbReference type="InterPro" id="IPR053880">
    <property type="entry name" value="GPR180-like_N"/>
</dbReference>
<feature type="transmembrane region" description="Helical" evidence="7">
    <location>
        <begin position="193"/>
        <end position="213"/>
    </location>
</feature>